<comment type="caution">
    <text evidence="3">The sequence shown here is derived from an EMBL/GenBank/DDBJ whole genome shotgun (WGS) entry which is preliminary data.</text>
</comment>
<dbReference type="Gene3D" id="3.40.50.2000">
    <property type="entry name" value="Glycogen Phosphorylase B"/>
    <property type="match status" value="1"/>
</dbReference>
<evidence type="ECO:0000313" key="4">
    <source>
        <dbReference type="Proteomes" id="UP001239167"/>
    </source>
</evidence>
<dbReference type="Pfam" id="PF00534">
    <property type="entry name" value="Glycos_transf_1"/>
    <property type="match status" value="1"/>
</dbReference>
<accession>A0ABT9YBH4</accession>
<name>A0ABT9YBH4_9FIRM</name>
<gene>
    <name evidence="3" type="ORF">J2S01_002935</name>
</gene>
<dbReference type="CDD" id="cd03801">
    <property type="entry name" value="GT4_PimA-like"/>
    <property type="match status" value="1"/>
</dbReference>
<dbReference type="RefSeq" id="WP_307225402.1">
    <property type="nucleotide sequence ID" value="NZ_CP116940.1"/>
</dbReference>
<dbReference type="EMBL" id="JAUSUE010000033">
    <property type="protein sequence ID" value="MDQ0205190.1"/>
    <property type="molecule type" value="Genomic_DNA"/>
</dbReference>
<organism evidence="3 4">
    <name type="scientific">Pectinatus haikarae</name>
    <dbReference type="NCBI Taxonomy" id="349096"/>
    <lineage>
        <taxon>Bacteria</taxon>
        <taxon>Bacillati</taxon>
        <taxon>Bacillota</taxon>
        <taxon>Negativicutes</taxon>
        <taxon>Selenomonadales</taxon>
        <taxon>Selenomonadaceae</taxon>
        <taxon>Pectinatus</taxon>
    </lineage>
</organism>
<keyword evidence="1" id="KW-0808">Transferase</keyword>
<feature type="domain" description="Glycosyl transferase family 1" evidence="2">
    <location>
        <begin position="371"/>
        <end position="530"/>
    </location>
</feature>
<evidence type="ECO:0000313" key="3">
    <source>
        <dbReference type="EMBL" id="MDQ0205190.1"/>
    </source>
</evidence>
<dbReference type="SUPFAM" id="SSF53756">
    <property type="entry name" value="UDP-Glycosyltransferase/glycogen phosphorylase"/>
    <property type="match status" value="1"/>
</dbReference>
<dbReference type="PANTHER" id="PTHR46401:SF2">
    <property type="entry name" value="GLYCOSYLTRANSFERASE WBBK-RELATED"/>
    <property type="match status" value="1"/>
</dbReference>
<evidence type="ECO:0000256" key="1">
    <source>
        <dbReference type="ARBA" id="ARBA00022679"/>
    </source>
</evidence>
<evidence type="ECO:0000259" key="2">
    <source>
        <dbReference type="Pfam" id="PF00534"/>
    </source>
</evidence>
<protein>
    <submittedName>
        <fullName evidence="3">Glycosyltransferase involved in cell wall biosynthesis</fullName>
    </submittedName>
</protein>
<dbReference type="InterPro" id="IPR001296">
    <property type="entry name" value="Glyco_trans_1"/>
</dbReference>
<dbReference type="Proteomes" id="UP001239167">
    <property type="component" value="Unassembled WGS sequence"/>
</dbReference>
<keyword evidence="4" id="KW-1185">Reference proteome</keyword>
<proteinExistence type="predicted"/>
<reference evidence="3 4" key="1">
    <citation type="submission" date="2023-07" db="EMBL/GenBank/DDBJ databases">
        <title>Genomic Encyclopedia of Type Strains, Phase IV (KMG-IV): sequencing the most valuable type-strain genomes for metagenomic binning, comparative biology and taxonomic classification.</title>
        <authorList>
            <person name="Goeker M."/>
        </authorList>
    </citation>
    <scope>NUCLEOTIDE SEQUENCE [LARGE SCALE GENOMIC DNA]</scope>
    <source>
        <strain evidence="3 4">DSM 16980</strain>
    </source>
</reference>
<sequence>MKIEKPFAVIKDKYISLDQKDSFSIDLCNMDKDHFLVLDTYPIKNPAHPQRHPGWFKFMIDNNKRSLSFRLNFVNGKIQFMSVDKLAIAESWLSNVTYEDNIFPLNIRVVIRKKINNEIVFETTLICYKNLNDYIEHKTYFELPQNIIEEYLPVRLIIPEKLNVCIILKNFYDNDAIGYFAWEMYSLLKKQGINAELYAVNCDDKFRSFTHHVTDLLTDENLSIDKTIFIYNYSIKDDYLEDILDMPYKKIAYFHGITNPQSLRVFDAELAEECKSGLDELYKINGFDFIMVNSRHTKDVYSKNLKKYNESLSILNESQTNDAGGKIKTVNEKVDTDLEKIKIIPPVLISEALWNNTQSDGQFGKSLSAMGDVLLFVGRMFPHKKIEDLLNVFHELLKINPNAILALVGGMHNSYQKYLKYKIDQLTETEKERILFLQQISRNQLKAAYQASKVFITLSDDEGFCVPILEAMRFHVPIVAKKVSTSAADELLKDAGKLAADNDAVSIAEEVNKLMKSNKYREKIVSYQDKRLVEFSDEKLSINFIDSLLGVYYKNENID</sequence>
<dbReference type="PANTHER" id="PTHR46401">
    <property type="entry name" value="GLYCOSYLTRANSFERASE WBBK-RELATED"/>
    <property type="match status" value="1"/>
</dbReference>